<comment type="caution">
    <text evidence="2">The sequence shown here is derived from an EMBL/GenBank/DDBJ whole genome shotgun (WGS) entry which is preliminary data.</text>
</comment>
<organism evidence="2 3">
    <name type="scientific">Arenibacter aquaticus</name>
    <dbReference type="NCBI Taxonomy" id="2489054"/>
    <lineage>
        <taxon>Bacteria</taxon>
        <taxon>Pseudomonadati</taxon>
        <taxon>Bacteroidota</taxon>
        <taxon>Flavobacteriia</taxon>
        <taxon>Flavobacteriales</taxon>
        <taxon>Flavobacteriaceae</taxon>
        <taxon>Arenibacter</taxon>
    </lineage>
</organism>
<sequence>MKINWGTGIVLAFIGFISFILFFVVRMSMDHKANHDLVTENYYKAELGYQTEIDAENNALAKEAELSINKTPDGLILQFPKNLDFKEIKGSVSLYRPSNKHLDFDLPISLSQDYLLIPDNRLLDGRWDIKVSWEYKGEAYLFKEKTTYYKN</sequence>
<keyword evidence="1" id="KW-0472">Membrane</keyword>
<dbReference type="EMBL" id="RQPJ01000001">
    <property type="protein sequence ID" value="RTE55134.1"/>
    <property type="molecule type" value="Genomic_DNA"/>
</dbReference>
<dbReference type="OrthoDB" id="1493774at2"/>
<name>A0A430K7W8_9FLAO</name>
<dbReference type="InterPro" id="IPR008620">
    <property type="entry name" value="FixH"/>
</dbReference>
<evidence type="ECO:0000313" key="3">
    <source>
        <dbReference type="Proteomes" id="UP000267585"/>
    </source>
</evidence>
<evidence type="ECO:0000313" key="2">
    <source>
        <dbReference type="EMBL" id="RTE55134.1"/>
    </source>
</evidence>
<gene>
    <name evidence="2" type="ORF">EHW67_00785</name>
</gene>
<evidence type="ECO:0000256" key="1">
    <source>
        <dbReference type="SAM" id="Phobius"/>
    </source>
</evidence>
<dbReference type="RefSeq" id="WP_126160437.1">
    <property type="nucleotide sequence ID" value="NZ_RQPJ01000001.1"/>
</dbReference>
<accession>A0A430K7W8</accession>
<dbReference type="AlphaFoldDB" id="A0A430K7W8"/>
<protein>
    <submittedName>
        <fullName evidence="2">Cytochrome C oxidase Cbb3</fullName>
    </submittedName>
</protein>
<reference evidence="2 3" key="1">
    <citation type="submission" date="2018-11" db="EMBL/GenBank/DDBJ databases">
        <title>Arenibacter aquaticus sp.nov., a marine bacterium isolated from surface seawater in the South China Sea.</title>
        <authorList>
            <person name="Guo J."/>
            <person name="Sun J."/>
        </authorList>
    </citation>
    <scope>NUCLEOTIDE SEQUENCE [LARGE SCALE GENOMIC DNA]</scope>
    <source>
        <strain evidence="2 3">GUO666</strain>
    </source>
</reference>
<dbReference type="Pfam" id="PF05751">
    <property type="entry name" value="FixH"/>
    <property type="match status" value="1"/>
</dbReference>
<dbReference type="Proteomes" id="UP000267585">
    <property type="component" value="Unassembled WGS sequence"/>
</dbReference>
<keyword evidence="1" id="KW-1133">Transmembrane helix</keyword>
<keyword evidence="1" id="KW-0812">Transmembrane</keyword>
<keyword evidence="3" id="KW-1185">Reference proteome</keyword>
<proteinExistence type="predicted"/>
<feature type="transmembrane region" description="Helical" evidence="1">
    <location>
        <begin position="6"/>
        <end position="25"/>
    </location>
</feature>